<dbReference type="PIRSF" id="PIRSF017082">
    <property type="entry name" value="YflP"/>
    <property type="match status" value="1"/>
</dbReference>
<gene>
    <name evidence="3" type="ORF">JI739_14155</name>
</gene>
<comment type="caution">
    <text evidence="3">The sequence shown here is derived from an EMBL/GenBank/DDBJ whole genome shotgun (WGS) entry which is preliminary data.</text>
</comment>
<sequence length="326" mass="34162">MTFSRTLTRRTLVAGLAAASLFTSALSWANGTGWTTKPVQITVGFAPGGGVDILARLFTAELQKKGMTVVVENRAGAGSSMAAAYVAGRPADGTALMMVNDSFSLAPAIYSRLSYDPRKDLAPVVGVAYASMVVVVPGNSRLKTMNDLVAASKSPLNWGSCGSGTAPHLAGEMMNMAFKTNNTHVPYKGCGPALVDVLGGQLDYAIVTVSGAVPYIGNGRMRALAITAAQRSPILPDVPTVAESGAPGFNMSQYQGLAVPGSTPEPVKQQIYQAVAEIAQSKEIQKRLLELGYTPAAENPAEFTKVVHSDIDKFRALAKQLNLKAD</sequence>
<evidence type="ECO:0000256" key="2">
    <source>
        <dbReference type="SAM" id="SignalP"/>
    </source>
</evidence>
<keyword evidence="2" id="KW-0732">Signal</keyword>
<protein>
    <submittedName>
        <fullName evidence="3">Tripartite tricarboxylate transporter substrate binding protein</fullName>
    </submittedName>
</protein>
<dbReference type="RefSeq" id="WP_201684577.1">
    <property type="nucleotide sequence ID" value="NZ_JAEQNA010000005.1"/>
</dbReference>
<evidence type="ECO:0000313" key="4">
    <source>
        <dbReference type="Proteomes" id="UP000613011"/>
    </source>
</evidence>
<dbReference type="PANTHER" id="PTHR42928">
    <property type="entry name" value="TRICARBOXYLATE-BINDING PROTEIN"/>
    <property type="match status" value="1"/>
</dbReference>
<accession>A0A936ZIF4</accession>
<dbReference type="PANTHER" id="PTHR42928:SF5">
    <property type="entry name" value="BLR1237 PROTEIN"/>
    <property type="match status" value="1"/>
</dbReference>
<organism evidence="3 4">
    <name type="scientific">Ramlibacter aurantiacus</name>
    <dbReference type="NCBI Taxonomy" id="2801330"/>
    <lineage>
        <taxon>Bacteria</taxon>
        <taxon>Pseudomonadati</taxon>
        <taxon>Pseudomonadota</taxon>
        <taxon>Betaproteobacteria</taxon>
        <taxon>Burkholderiales</taxon>
        <taxon>Comamonadaceae</taxon>
        <taxon>Ramlibacter</taxon>
    </lineage>
</organism>
<dbReference type="AlphaFoldDB" id="A0A936ZIF4"/>
<name>A0A936ZIF4_9BURK</name>
<evidence type="ECO:0000313" key="3">
    <source>
        <dbReference type="EMBL" id="MBL0421497.1"/>
    </source>
</evidence>
<comment type="similarity">
    <text evidence="1">Belongs to the UPF0065 (bug) family.</text>
</comment>
<dbReference type="InterPro" id="IPR005064">
    <property type="entry name" value="BUG"/>
</dbReference>
<keyword evidence="4" id="KW-1185">Reference proteome</keyword>
<dbReference type="InterPro" id="IPR042100">
    <property type="entry name" value="Bug_dom1"/>
</dbReference>
<proteinExistence type="inferred from homology"/>
<reference evidence="3" key="1">
    <citation type="submission" date="2021-01" db="EMBL/GenBank/DDBJ databases">
        <title>Ramlibacter sp. strain AW1 16S ribosomal RNA gene Genome sequencing and assembly.</title>
        <authorList>
            <person name="Kang M."/>
        </authorList>
    </citation>
    <scope>NUCLEOTIDE SEQUENCE</scope>
    <source>
        <strain evidence="3">AW1</strain>
    </source>
</reference>
<dbReference type="Proteomes" id="UP000613011">
    <property type="component" value="Unassembled WGS sequence"/>
</dbReference>
<dbReference type="EMBL" id="JAEQNA010000005">
    <property type="protein sequence ID" value="MBL0421497.1"/>
    <property type="molecule type" value="Genomic_DNA"/>
</dbReference>
<dbReference type="Pfam" id="PF03401">
    <property type="entry name" value="TctC"/>
    <property type="match status" value="1"/>
</dbReference>
<dbReference type="Gene3D" id="3.40.190.10">
    <property type="entry name" value="Periplasmic binding protein-like II"/>
    <property type="match status" value="1"/>
</dbReference>
<evidence type="ECO:0000256" key="1">
    <source>
        <dbReference type="ARBA" id="ARBA00006987"/>
    </source>
</evidence>
<dbReference type="Gene3D" id="3.40.190.150">
    <property type="entry name" value="Bordetella uptake gene, domain 1"/>
    <property type="match status" value="1"/>
</dbReference>
<dbReference type="SUPFAM" id="SSF53850">
    <property type="entry name" value="Periplasmic binding protein-like II"/>
    <property type="match status" value="1"/>
</dbReference>
<feature type="chain" id="PRO_5036771224" evidence="2">
    <location>
        <begin position="30"/>
        <end position="326"/>
    </location>
</feature>
<feature type="signal peptide" evidence="2">
    <location>
        <begin position="1"/>
        <end position="29"/>
    </location>
</feature>